<dbReference type="Gene3D" id="2.160.20.10">
    <property type="entry name" value="Single-stranded right-handed beta-helix, Pectin lyase-like"/>
    <property type="match status" value="2"/>
</dbReference>
<dbReference type="InterPro" id="IPR006626">
    <property type="entry name" value="PbH1"/>
</dbReference>
<dbReference type="InterPro" id="IPR044023">
    <property type="entry name" value="Ig_7"/>
</dbReference>
<dbReference type="InterPro" id="IPR026341">
    <property type="entry name" value="T9SS_type_B"/>
</dbReference>
<evidence type="ECO:0000313" key="2">
    <source>
        <dbReference type="EMBL" id="GGH65130.1"/>
    </source>
</evidence>
<protein>
    <recommendedName>
        <fullName evidence="1">Ig-like domain-containing protein</fullName>
    </recommendedName>
</protein>
<dbReference type="InterPro" id="IPR011050">
    <property type="entry name" value="Pectin_lyase_fold/virulence"/>
</dbReference>
<keyword evidence="3" id="KW-1185">Reference proteome</keyword>
<gene>
    <name evidence="2" type="ORF">GCM10011379_17940</name>
</gene>
<proteinExistence type="predicted"/>
<accession>A0A917IWA1</accession>
<dbReference type="SUPFAM" id="SSF51126">
    <property type="entry name" value="Pectin lyase-like"/>
    <property type="match status" value="2"/>
</dbReference>
<comment type="caution">
    <text evidence="2">The sequence shown here is derived from an EMBL/GenBank/DDBJ whole genome shotgun (WGS) entry which is preliminary data.</text>
</comment>
<dbReference type="NCBIfam" id="TIGR03804">
    <property type="entry name" value="para_beta_helix"/>
    <property type="match status" value="1"/>
</dbReference>
<feature type="domain" description="Ig-like" evidence="1">
    <location>
        <begin position="1081"/>
        <end position="1168"/>
    </location>
</feature>
<reference evidence="2" key="1">
    <citation type="journal article" date="2014" name="Int. J. Syst. Evol. Microbiol.">
        <title>Complete genome sequence of Corynebacterium casei LMG S-19264T (=DSM 44701T), isolated from a smear-ripened cheese.</title>
        <authorList>
            <consortium name="US DOE Joint Genome Institute (JGI-PGF)"/>
            <person name="Walter F."/>
            <person name="Albersmeier A."/>
            <person name="Kalinowski J."/>
            <person name="Ruckert C."/>
        </authorList>
    </citation>
    <scope>NUCLEOTIDE SEQUENCE</scope>
    <source>
        <strain evidence="2">CGMCC 1.15290</strain>
    </source>
</reference>
<organism evidence="2 3">
    <name type="scientific">Filimonas zeae</name>
    <dbReference type="NCBI Taxonomy" id="1737353"/>
    <lineage>
        <taxon>Bacteria</taxon>
        <taxon>Pseudomonadati</taxon>
        <taxon>Bacteroidota</taxon>
        <taxon>Chitinophagia</taxon>
        <taxon>Chitinophagales</taxon>
        <taxon>Chitinophagaceae</taxon>
        <taxon>Filimonas</taxon>
    </lineage>
</organism>
<dbReference type="InterPro" id="IPR022441">
    <property type="entry name" value="Para_beta_helix_rpt-2"/>
</dbReference>
<dbReference type="SMART" id="SM00710">
    <property type="entry name" value="PbH1"/>
    <property type="match status" value="14"/>
</dbReference>
<dbReference type="InterPro" id="IPR012334">
    <property type="entry name" value="Pectin_lyas_fold"/>
</dbReference>
<dbReference type="Pfam" id="PF13585">
    <property type="entry name" value="CHU_C"/>
    <property type="match status" value="1"/>
</dbReference>
<dbReference type="EMBL" id="BMIB01000002">
    <property type="protein sequence ID" value="GGH65130.1"/>
    <property type="molecule type" value="Genomic_DNA"/>
</dbReference>
<name>A0A917IWA1_9BACT</name>
<reference evidence="2" key="2">
    <citation type="submission" date="2020-09" db="EMBL/GenBank/DDBJ databases">
        <authorList>
            <person name="Sun Q."/>
            <person name="Zhou Y."/>
        </authorList>
    </citation>
    <scope>NUCLEOTIDE SEQUENCE</scope>
    <source>
        <strain evidence="2">CGMCC 1.15290</strain>
    </source>
</reference>
<evidence type="ECO:0000259" key="1">
    <source>
        <dbReference type="Pfam" id="PF19081"/>
    </source>
</evidence>
<dbReference type="Gene3D" id="2.60.40.10">
    <property type="entry name" value="Immunoglobulins"/>
    <property type="match status" value="1"/>
</dbReference>
<sequence length="1347" mass="143977">MFLTNLITAMRKLLQVFLLLVLIVSYDSARAQISPLTGAYTINAGQATGAKNYQSFEEAVQSLALNGVSGPVVFNVAPNSGPYNEQINLNPINGTSAINTVTFFGNGNLVNFISTNASNKGTVKLDGAKHIIFDSLKVAFTVTTEFEFGTGFHLLRDADSNIIRKCEVEAGMLPTVGYVQNYYGIVIDGSDDHSVGLGNCDYNIISGNKVTGGYYGIWVSNWDQNMEVITTANNNQIINNTVISPRNAGIYLMRTDNTLVQGNTITGSLTDWSFSAINANEGCFATHILENRIHGFKNADPTASYNFNGISFFGCKAAPGKENVVANNLIYDVDANNNFRGIEANYLITGLNVYNNTFYVNTAADKTVTGFYSDATVEVNGSNIQIKNNIFSLSNSGTARAYGAYFENALTMCDIDRNDYYLVTATANRATPGYYKANYNTLETWRTATGFDLLTRSIDPVFTDAAAFNFKPTAAELDNRGVYVGVAKDIAGVNRNTSFPDPGAYEFGSSPCTTPVVAGSTGIFPGTTVCEGSIVALDLTGNSAGDGQSYQWVSSATENGEYTNLDGALQSSAHTFTAATPVYIKARVTCGTDTKLSDAVLLNVNPLLSAGIYTINNQVPTGNRNYNSFADAIRSMDCGIAGPIQFEVAAGSGPYTEQITIPKIKGASAINTVTFNGNDATLTYGASVSARKATLVLSNASHTIIRNLNIATTAATNAIAINITNNSDSNVIRKCTISAPSLNASSIACIVFNGGPSGSISSGASNSDYNVIDSNIIKGGYYGISMNGSDFAGGAACAVNNSFTGNTIQDFFYYGFYMTYNTNTLLEGNDFSRPNATAGGTVYAVWYGPTLVGANVNRNKIHDLFANFLTSTGTAYGIRVAGANAPVDKPNMITNNLVYNFHGTPTQYGIYVQSNSENTKIYHNTVSIDDTSATFTRGGACFYLNNDAPGIELKNNLFTMRRKVSARTYAMYINRATYQIVSDNNNAFIDQSSSFLYTGYLGGTLYKTMDDWKGAGFDANSWGLNPGYADPANGNFKPTVMALANKGAALGVVRDILGTRRNTNTPDVGAYEFACEYPAKGVAKADSIAVCEGTAATFEVNAPATGANYLWYDQAYYPGFTEGQQVGAGNTFTTPVIPRDSVIYYLETVAVNGCGDAQRHRVKAVALPKLAQAPVVHTAAVTGETATFAWDAVPGAKGYEVSRNYIDFTLPSSGAQGRTHVVTGLNGGDTLSLVVKATADLTCQAIVSDTAFARTLTYNFFVPNMFSPNGDGKNDEFRVYGNTIASLKLMVFNQWGEKVFETADKFQGWNGTYSGNPLPVGVYVYVAQMTFTNGSAQTSKGTVSLIR</sequence>
<dbReference type="Pfam" id="PF19081">
    <property type="entry name" value="Ig_7"/>
    <property type="match status" value="1"/>
</dbReference>
<evidence type="ECO:0000313" key="3">
    <source>
        <dbReference type="Proteomes" id="UP000627292"/>
    </source>
</evidence>
<dbReference type="NCBIfam" id="TIGR04131">
    <property type="entry name" value="Bac_Flav_CTERM"/>
    <property type="match status" value="1"/>
</dbReference>
<dbReference type="Proteomes" id="UP000627292">
    <property type="component" value="Unassembled WGS sequence"/>
</dbReference>
<dbReference type="InterPro" id="IPR013783">
    <property type="entry name" value="Ig-like_fold"/>
</dbReference>